<protein>
    <submittedName>
        <fullName evidence="1">Uncharacterized protein</fullName>
    </submittedName>
</protein>
<name>A0AAU8B8W4_9CAUD</name>
<reference evidence="1" key="1">
    <citation type="submission" date="2024-04" db="EMBL/GenBank/DDBJ databases">
        <authorList>
            <person name="Uskudar Guclu A."/>
            <person name="Ata Vural I."/>
        </authorList>
    </citation>
    <scope>NUCLEOTIDE SEQUENCE</scope>
</reference>
<evidence type="ECO:0000313" key="1">
    <source>
        <dbReference type="EMBL" id="XCD08814.1"/>
    </source>
</evidence>
<organism evidence="1">
    <name type="scientific">Pseudomonas phage Baskent_P1_112</name>
    <dbReference type="NCBI Taxonomy" id="3145032"/>
    <lineage>
        <taxon>Viruses</taxon>
        <taxon>Duplodnaviria</taxon>
        <taxon>Heunggongvirae</taxon>
        <taxon>Uroviricota</taxon>
        <taxon>Caudoviricetes</taxon>
        <taxon>Bruynoghevirus</taxon>
    </lineage>
</organism>
<dbReference type="EMBL" id="PP766722">
    <property type="protein sequence ID" value="XCD08814.1"/>
    <property type="molecule type" value="Genomic_DNA"/>
</dbReference>
<sequence>MEVYCMCRHTLTFQWVAAGNVGGSLRPVLDLGQNPFCIVR</sequence>
<accession>A0AAU8B8W4</accession>
<proteinExistence type="predicted"/>